<keyword evidence="1" id="KW-0812">Transmembrane</keyword>
<accession>A0A679IF28</accession>
<keyword evidence="1" id="KW-1133">Transmembrane helix</keyword>
<dbReference type="InterPro" id="IPR021359">
    <property type="entry name" value="DUF2812"/>
</dbReference>
<evidence type="ECO:0000313" key="3">
    <source>
        <dbReference type="Proteomes" id="UP000502998"/>
    </source>
</evidence>
<organism evidence="2 3">
    <name type="scientific">Enterococcus saigonensis</name>
    <dbReference type="NCBI Taxonomy" id="1805431"/>
    <lineage>
        <taxon>Bacteria</taxon>
        <taxon>Bacillati</taxon>
        <taxon>Bacillota</taxon>
        <taxon>Bacilli</taxon>
        <taxon>Lactobacillales</taxon>
        <taxon>Enterococcaceae</taxon>
        <taxon>Enterococcus</taxon>
    </lineage>
</organism>
<dbReference type="EMBL" id="AP022822">
    <property type="protein sequence ID" value="BCA87019.1"/>
    <property type="molecule type" value="Genomic_DNA"/>
</dbReference>
<feature type="transmembrane region" description="Helical" evidence="1">
    <location>
        <begin position="119"/>
        <end position="137"/>
    </location>
</feature>
<reference evidence="2 3" key="1">
    <citation type="submission" date="2020-02" db="EMBL/GenBank/DDBJ databases">
        <title>Characterization of vanA genotype vancomycin-resistant Enterococcus saigonensis VE80.</title>
        <authorList>
            <person name="Harada T."/>
            <person name="Motooka D."/>
            <person name="Nakamura S."/>
            <person name="Yamamoto Y."/>
            <person name="Kawahara R."/>
            <person name="Kawatsu K."/>
        </authorList>
    </citation>
    <scope>NUCLEOTIDE SEQUENCE [LARGE SCALE GENOMIC DNA]</scope>
    <source>
        <strain evidence="2 3">VE80</strain>
    </source>
</reference>
<protein>
    <recommendedName>
        <fullName evidence="4">DUF2812 domain-containing protein</fullName>
    </recommendedName>
</protein>
<evidence type="ECO:0008006" key="4">
    <source>
        <dbReference type="Google" id="ProtNLM"/>
    </source>
</evidence>
<dbReference type="AlphaFoldDB" id="A0A679IF28"/>
<dbReference type="KEGG" id="esg:EsVE80_25420"/>
<keyword evidence="3" id="KW-1185">Reference proteome</keyword>
<name>A0A679IF28_9ENTE</name>
<gene>
    <name evidence="2" type="ORF">EsVE80_25420</name>
</gene>
<feature type="transmembrane region" description="Helical" evidence="1">
    <location>
        <begin position="179"/>
        <end position="201"/>
    </location>
</feature>
<dbReference type="Proteomes" id="UP000502998">
    <property type="component" value="Chromosome"/>
</dbReference>
<evidence type="ECO:0000256" key="1">
    <source>
        <dbReference type="SAM" id="Phobius"/>
    </source>
</evidence>
<dbReference type="Pfam" id="PF11193">
    <property type="entry name" value="DUF2812"/>
    <property type="match status" value="1"/>
</dbReference>
<keyword evidence="1" id="KW-0472">Membrane</keyword>
<proteinExistence type="predicted"/>
<sequence>MNRTITKFKVFLSLEKEEAWLNRKLDEGLQLFDITGSGIFYHFKKVSNIDKVIQFDYRKFTNKEDFTEYLQFMTDAGWEHIFGRYDSGQQYFISDRSQNLQLFSDIPSLIEREKRIRKGVFGSLSFLVPIYIGLFMSSTDLSVLWQPQKEFLTPGLWEKTGSEFWRAFFFEFPFAFMRILGHLIVPIILIFILVIFLNSYWRIKRYEKLTE</sequence>
<evidence type="ECO:0000313" key="2">
    <source>
        <dbReference type="EMBL" id="BCA87019.1"/>
    </source>
</evidence>